<dbReference type="InterPro" id="IPR000742">
    <property type="entry name" value="EGF"/>
</dbReference>
<comment type="caution">
    <text evidence="4">The sequence shown here is derived from an EMBL/GenBank/DDBJ whole genome shotgun (WGS) entry which is preliminary data.</text>
</comment>
<keyword evidence="2" id="KW-1133">Transmembrane helix</keyword>
<proteinExistence type="predicted"/>
<evidence type="ECO:0000256" key="1">
    <source>
        <dbReference type="PROSITE-ProRule" id="PRU00076"/>
    </source>
</evidence>
<sequence>MSLGMSALSTSPLDEEGGVSRRLVACEHVICQYGRCVLANGEPSCECTLGYTGDSCDETINEALSVPLTVGVLVVIVGFIVLFFGMAFFRQRQKAKKRKKTAEESLMRNGAHI</sequence>
<gene>
    <name evidence="4" type="ORF">R3I93_021516</name>
</gene>
<feature type="disulfide bond" evidence="1">
    <location>
        <begin position="26"/>
        <end position="36"/>
    </location>
</feature>
<feature type="disulfide bond" evidence="1">
    <location>
        <begin position="47"/>
        <end position="56"/>
    </location>
</feature>
<dbReference type="AlphaFoldDB" id="A0AAN9C8E6"/>
<keyword evidence="1" id="KW-1015">Disulfide bond</keyword>
<evidence type="ECO:0000313" key="5">
    <source>
        <dbReference type="Proteomes" id="UP001364617"/>
    </source>
</evidence>
<comment type="caution">
    <text evidence="1">Lacks conserved residue(s) required for the propagation of feature annotation.</text>
</comment>
<feature type="domain" description="EGF-like" evidence="3">
    <location>
        <begin position="22"/>
        <end position="57"/>
    </location>
</feature>
<dbReference type="EMBL" id="JAYKXH010000023">
    <property type="protein sequence ID" value="KAK7126158.1"/>
    <property type="molecule type" value="Genomic_DNA"/>
</dbReference>
<dbReference type="PROSITE" id="PS50026">
    <property type="entry name" value="EGF_3"/>
    <property type="match status" value="1"/>
</dbReference>
<evidence type="ECO:0000259" key="3">
    <source>
        <dbReference type="PROSITE" id="PS50026"/>
    </source>
</evidence>
<keyword evidence="2" id="KW-0812">Transmembrane</keyword>
<keyword evidence="2" id="KW-0472">Membrane</keyword>
<feature type="transmembrane region" description="Helical" evidence="2">
    <location>
        <begin position="68"/>
        <end position="89"/>
    </location>
</feature>
<dbReference type="PROSITE" id="PS00022">
    <property type="entry name" value="EGF_1"/>
    <property type="match status" value="1"/>
</dbReference>
<keyword evidence="5" id="KW-1185">Reference proteome</keyword>
<name>A0AAN9C8E6_9TELE</name>
<evidence type="ECO:0000313" key="4">
    <source>
        <dbReference type="EMBL" id="KAK7126158.1"/>
    </source>
</evidence>
<dbReference type="Proteomes" id="UP001364617">
    <property type="component" value="Unassembled WGS sequence"/>
</dbReference>
<organism evidence="4 5">
    <name type="scientific">Phoxinus phoxinus</name>
    <name type="common">Eurasian minnow</name>
    <dbReference type="NCBI Taxonomy" id="58324"/>
    <lineage>
        <taxon>Eukaryota</taxon>
        <taxon>Metazoa</taxon>
        <taxon>Chordata</taxon>
        <taxon>Craniata</taxon>
        <taxon>Vertebrata</taxon>
        <taxon>Euteleostomi</taxon>
        <taxon>Actinopterygii</taxon>
        <taxon>Neopterygii</taxon>
        <taxon>Teleostei</taxon>
        <taxon>Ostariophysi</taxon>
        <taxon>Cypriniformes</taxon>
        <taxon>Leuciscidae</taxon>
        <taxon>Phoxininae</taxon>
        <taxon>Phoxinus</taxon>
    </lineage>
</organism>
<dbReference type="PROSITE" id="PS01186">
    <property type="entry name" value="EGF_2"/>
    <property type="match status" value="1"/>
</dbReference>
<accession>A0AAN9C8E6</accession>
<reference evidence="4 5" key="1">
    <citation type="submission" date="2024-02" db="EMBL/GenBank/DDBJ databases">
        <title>Chromosome-level genome assembly of the Eurasian Minnow (Phoxinus phoxinus).</title>
        <authorList>
            <person name="Oriowo T.O."/>
            <person name="Martin S."/>
            <person name="Stange M."/>
            <person name="Chrysostomakis Y."/>
            <person name="Brown T."/>
            <person name="Winkler S."/>
            <person name="Kukowka S."/>
            <person name="Myers E.W."/>
            <person name="Bohne A."/>
        </authorList>
    </citation>
    <scope>NUCLEOTIDE SEQUENCE [LARGE SCALE GENOMIC DNA]</scope>
    <source>
        <strain evidence="4">ZFMK-TIS-60720</strain>
        <tissue evidence="4">Whole Organism</tissue>
    </source>
</reference>
<evidence type="ECO:0000256" key="2">
    <source>
        <dbReference type="SAM" id="Phobius"/>
    </source>
</evidence>
<keyword evidence="1" id="KW-0245">EGF-like domain</keyword>
<dbReference type="SUPFAM" id="SSF57196">
    <property type="entry name" value="EGF/Laminin"/>
    <property type="match status" value="1"/>
</dbReference>
<protein>
    <recommendedName>
        <fullName evidence="3">EGF-like domain-containing protein</fullName>
    </recommendedName>
</protein>
<dbReference type="Gene3D" id="2.10.25.10">
    <property type="entry name" value="Laminin"/>
    <property type="match status" value="1"/>
</dbReference>